<name>A0ABT9R375_9ACTN</name>
<gene>
    <name evidence="1" type="ORF">J2S55_002914</name>
</gene>
<organism evidence="1 2">
    <name type="scientific">Streptosporangium brasiliense</name>
    <dbReference type="NCBI Taxonomy" id="47480"/>
    <lineage>
        <taxon>Bacteria</taxon>
        <taxon>Bacillati</taxon>
        <taxon>Actinomycetota</taxon>
        <taxon>Actinomycetes</taxon>
        <taxon>Streptosporangiales</taxon>
        <taxon>Streptosporangiaceae</taxon>
        <taxon>Streptosporangium</taxon>
    </lineage>
</organism>
<accession>A0ABT9R375</accession>
<dbReference type="InterPro" id="IPR030807">
    <property type="entry name" value="Methyltran_NanM"/>
</dbReference>
<dbReference type="Proteomes" id="UP001230426">
    <property type="component" value="Unassembled WGS sequence"/>
</dbReference>
<dbReference type="EMBL" id="JAUSRB010000002">
    <property type="protein sequence ID" value="MDP9863648.1"/>
    <property type="molecule type" value="Genomic_DNA"/>
</dbReference>
<protein>
    <submittedName>
        <fullName evidence="1">Sugar O-methyltransferase</fullName>
    </submittedName>
</protein>
<comment type="caution">
    <text evidence="1">The sequence shown here is derived from an EMBL/GenBank/DDBJ whole genome shotgun (WGS) entry which is preliminary data.</text>
</comment>
<evidence type="ECO:0000313" key="1">
    <source>
        <dbReference type="EMBL" id="MDP9863648.1"/>
    </source>
</evidence>
<dbReference type="SUPFAM" id="SSF53335">
    <property type="entry name" value="S-adenosyl-L-methionine-dependent methyltransferases"/>
    <property type="match status" value="1"/>
</dbReference>
<keyword evidence="2" id="KW-1185">Reference proteome</keyword>
<dbReference type="RefSeq" id="WP_306860715.1">
    <property type="nucleotide sequence ID" value="NZ_JAUSRB010000002.1"/>
</dbReference>
<dbReference type="Gene3D" id="3.40.50.150">
    <property type="entry name" value="Vaccinia Virus protein VP39"/>
    <property type="match status" value="1"/>
</dbReference>
<reference evidence="1 2" key="1">
    <citation type="submission" date="2023-07" db="EMBL/GenBank/DDBJ databases">
        <title>Sequencing the genomes of 1000 actinobacteria strains.</title>
        <authorList>
            <person name="Klenk H.-P."/>
        </authorList>
    </citation>
    <scope>NUCLEOTIDE SEQUENCE [LARGE SCALE GENOMIC DNA]</scope>
    <source>
        <strain evidence="1 2">DSM 44109</strain>
    </source>
</reference>
<dbReference type="NCBIfam" id="TIGR04371">
    <property type="entry name" value="methyltran_NanM"/>
    <property type="match status" value="1"/>
</dbReference>
<evidence type="ECO:0000313" key="2">
    <source>
        <dbReference type="Proteomes" id="UP001230426"/>
    </source>
</evidence>
<proteinExistence type="predicted"/>
<sequence length="312" mass="35185">MDDEYGRSPLWERYGRTKVTKEAVADLANFKSNEVNFKMALWDPGVNGVRYLKTLVFNLSAGLSEANRARLRRIHNREVGNPIAVRYDGETICMDYLQAVFEVEFLAGHLDLDGSAVLEIGAGYGRTCHAIMSNHDLASYHIVDLENSIQLCRAYLGTVLEEERFARIHFHSVDEAGGVDALFRDLSFDLCINIDSFAEMNARTVRAYLDRIAVTCRHLYVNNPVGKYLDKSLDGHSQGDEVVALALSTGPLRDVIDIHDNRAVEAQSRKFVTAYRPGDGWRCVAEGRSVPWTYYWQALYRNDRGVGGWPGR</sequence>
<dbReference type="InterPro" id="IPR029063">
    <property type="entry name" value="SAM-dependent_MTases_sf"/>
</dbReference>